<dbReference type="Gene3D" id="2.60.40.10">
    <property type="entry name" value="Immunoglobulins"/>
    <property type="match status" value="1"/>
</dbReference>
<feature type="chain" id="PRO_5012304703" description="Fibronectin type-III domain-containing protein" evidence="3">
    <location>
        <begin position="20"/>
        <end position="991"/>
    </location>
</feature>
<dbReference type="InterPro" id="IPR003961">
    <property type="entry name" value="FN3_dom"/>
</dbReference>
<gene>
    <name evidence="5" type="primary">109580196</name>
</gene>
<feature type="domain" description="Fibronectin type-III" evidence="4">
    <location>
        <begin position="22"/>
        <end position="120"/>
    </location>
</feature>
<dbReference type="CDD" id="cd00063">
    <property type="entry name" value="FN3"/>
    <property type="match status" value="1"/>
</dbReference>
<feature type="compositionally biased region" description="Polar residues" evidence="1">
    <location>
        <begin position="967"/>
        <end position="978"/>
    </location>
</feature>
<dbReference type="PROSITE" id="PS50853">
    <property type="entry name" value="FN3"/>
    <property type="match status" value="2"/>
</dbReference>
<dbReference type="InterPro" id="IPR036116">
    <property type="entry name" value="FN3_sf"/>
</dbReference>
<keyword evidence="2" id="KW-1133">Transmembrane helix</keyword>
<reference evidence="5" key="2">
    <citation type="submission" date="2017-05" db="UniProtKB">
        <authorList>
            <consortium name="EnsemblMetazoa"/>
        </authorList>
    </citation>
    <scope>IDENTIFICATION</scope>
</reference>
<keyword evidence="3" id="KW-0732">Signal</keyword>
<organism evidence="5">
    <name type="scientific">Amphimedon queenslandica</name>
    <name type="common">Sponge</name>
    <dbReference type="NCBI Taxonomy" id="400682"/>
    <lineage>
        <taxon>Eukaryota</taxon>
        <taxon>Metazoa</taxon>
        <taxon>Porifera</taxon>
        <taxon>Demospongiae</taxon>
        <taxon>Heteroscleromorpha</taxon>
        <taxon>Haplosclerida</taxon>
        <taxon>Niphatidae</taxon>
        <taxon>Amphimedon</taxon>
    </lineage>
</organism>
<dbReference type="STRING" id="400682.A0A1X7VKF8"/>
<proteinExistence type="predicted"/>
<dbReference type="SUPFAM" id="SSF49265">
    <property type="entry name" value="Fibronectin type III"/>
    <property type="match status" value="1"/>
</dbReference>
<evidence type="ECO:0000256" key="3">
    <source>
        <dbReference type="SAM" id="SignalP"/>
    </source>
</evidence>
<dbReference type="InParanoid" id="A0A1X7VKF8"/>
<evidence type="ECO:0000259" key="4">
    <source>
        <dbReference type="PROSITE" id="PS50853"/>
    </source>
</evidence>
<dbReference type="EnsemblMetazoa" id="XM_019993101.1">
    <property type="protein sequence ID" value="XP_019848660.1"/>
    <property type="gene ID" value="LOC109580196"/>
</dbReference>
<sequence>MVINLLLLLLSAALASTESAYCNQNLTIIDLSNTTVAVKWDSESREGTSITYRVTYYTETNSNLNKRQVRTTINGLLLKGLMPATTYKINIVEISTTTSPVLSLPSTKLLCDTTFTTQDQSRQHAVEGVRAHVFYPFVNDNSIISATVVWKNLSETSDVSIKYYNISILTLYDAGIPSKDFNETFFIVSKYDTFIKLHSFIEILDFPLSTNALYTLQIQGVLESGEALPFSEPIELNTSYAKPAKELYALFTDGSSYLIQGNSQREGTFHTTSPIAIDKTRRIIYYNDDNNIKRIWLNNNEPPQIVFEGEGLGITVHSLAYDWVGDVLYIGGNKDEDSLVLLRVRISDGKWSIIYESTMSTPVEMTVNPFTGFLHFIAGTDIVRFNLRNNSSVVVNSTHVQTLTEDVSSNCLYFMKEGDTVRNNIVSINTINGLDNDNCSFVYPITKTVRPDSRIAVDDTGIYLIARDNRNQDVEFPLTFYTFNNAIGTDEGFLGVDENEMLRYILTTSPGTQPIPRFQCLSPDLSNITNRPHITSYTVTDESNEYISINLTWSKPELPDECYNSYFSLPPLTYRVFLNTKEGLETKLEEYENGKIFYDTSAIITGISKGIEYLVSVSAMNQYTTRSFNDLLKGPQLILQEQDTSSSAKPSVSITSISASPTSIQITTPTNPGSSSTNAVLIGSIAGAGGGIALILGLVIVTGIILAVLIKRRNKKSIDLKPPPPPPPPSSSDLQPYAVPIDSLEEYRKNGGKLPPLPPQNYEVPSVSIGHMTEADEPYSTVLPPKGSPATKSMSPIETETYSSPLSSPKHAKPKYTTIPCQPNPSYTKPVKTINTRNGVATLRPPNPYSQPISSKKTPPTSPSTSPTNSLGVPSPYSDPVSIRGTTPPKSSALSLNVTPSPYSEPVKTKRSPSSDNETDEDEYYEPIRPVRPASSTNVGHHYFTLNPTTARPSSYSPSGPLPPVPTDNNNNGSTEQPLYSEVGGAGDRKN</sequence>
<evidence type="ECO:0000256" key="1">
    <source>
        <dbReference type="SAM" id="MobiDB-lite"/>
    </source>
</evidence>
<feature type="signal peptide" evidence="3">
    <location>
        <begin position="1"/>
        <end position="19"/>
    </location>
</feature>
<dbReference type="KEGG" id="aqu:109580196"/>
<name>A0A1X7VKF8_AMPQE</name>
<feature type="region of interest" description="Disordered" evidence="1">
    <location>
        <begin position="717"/>
        <end position="736"/>
    </location>
</feature>
<dbReference type="InterPro" id="IPR013783">
    <property type="entry name" value="Ig-like_fold"/>
</dbReference>
<feature type="compositionally biased region" description="Low complexity" evidence="1">
    <location>
        <begin position="854"/>
        <end position="868"/>
    </location>
</feature>
<protein>
    <recommendedName>
        <fullName evidence="4">Fibronectin type-III domain-containing protein</fullName>
    </recommendedName>
</protein>
<accession>A0A1X7VKF8</accession>
<feature type="compositionally biased region" description="Pro residues" evidence="1">
    <location>
        <begin position="721"/>
        <end position="730"/>
    </location>
</feature>
<dbReference type="Gene3D" id="2.120.10.30">
    <property type="entry name" value="TolB, C-terminal domain"/>
    <property type="match status" value="1"/>
</dbReference>
<dbReference type="EnsemblMetazoa" id="Aqu2.1.39943_001">
    <property type="protein sequence ID" value="Aqu2.1.39943_001"/>
    <property type="gene ID" value="Aqu2.1.39943"/>
</dbReference>
<keyword evidence="6" id="KW-1185">Reference proteome</keyword>
<evidence type="ECO:0000256" key="2">
    <source>
        <dbReference type="SAM" id="Phobius"/>
    </source>
</evidence>
<feature type="compositionally biased region" description="Polar residues" evidence="1">
    <location>
        <begin position="884"/>
        <end position="902"/>
    </location>
</feature>
<dbReference type="SUPFAM" id="SSF63825">
    <property type="entry name" value="YWTD domain"/>
    <property type="match status" value="1"/>
</dbReference>
<feature type="region of interest" description="Disordered" evidence="1">
    <location>
        <begin position="777"/>
        <end position="991"/>
    </location>
</feature>
<evidence type="ECO:0000313" key="5">
    <source>
        <dbReference type="EnsemblMetazoa" id="Aqu2.1.39943_001"/>
    </source>
</evidence>
<dbReference type="AlphaFoldDB" id="A0A1X7VKF8"/>
<dbReference type="Proteomes" id="UP000007879">
    <property type="component" value="Unassembled WGS sequence"/>
</dbReference>
<dbReference type="Pfam" id="PF00041">
    <property type="entry name" value="fn3"/>
    <property type="match status" value="1"/>
</dbReference>
<feature type="compositionally biased region" description="Polar residues" evidence="1">
    <location>
        <begin position="819"/>
        <end position="839"/>
    </location>
</feature>
<dbReference type="InterPro" id="IPR011042">
    <property type="entry name" value="6-blade_b-propeller_TolB-like"/>
</dbReference>
<reference evidence="6" key="1">
    <citation type="journal article" date="2010" name="Nature">
        <title>The Amphimedon queenslandica genome and the evolution of animal complexity.</title>
        <authorList>
            <person name="Srivastava M."/>
            <person name="Simakov O."/>
            <person name="Chapman J."/>
            <person name="Fahey B."/>
            <person name="Gauthier M.E."/>
            <person name="Mitros T."/>
            <person name="Richards G.S."/>
            <person name="Conaco C."/>
            <person name="Dacre M."/>
            <person name="Hellsten U."/>
            <person name="Larroux C."/>
            <person name="Putnam N.H."/>
            <person name="Stanke M."/>
            <person name="Adamska M."/>
            <person name="Darling A."/>
            <person name="Degnan S.M."/>
            <person name="Oakley T.H."/>
            <person name="Plachetzki D.C."/>
            <person name="Zhai Y."/>
            <person name="Adamski M."/>
            <person name="Calcino A."/>
            <person name="Cummins S.F."/>
            <person name="Goodstein D.M."/>
            <person name="Harris C."/>
            <person name="Jackson D.J."/>
            <person name="Leys S.P."/>
            <person name="Shu S."/>
            <person name="Woodcroft B.J."/>
            <person name="Vervoort M."/>
            <person name="Kosik K.S."/>
            <person name="Manning G."/>
            <person name="Degnan B.M."/>
            <person name="Rokhsar D.S."/>
        </authorList>
    </citation>
    <scope>NUCLEOTIDE SEQUENCE [LARGE SCALE GENOMIC DNA]</scope>
</reference>
<feature type="compositionally biased region" description="Polar residues" evidence="1">
    <location>
        <begin position="790"/>
        <end position="807"/>
    </location>
</feature>
<dbReference type="SMART" id="SM00060">
    <property type="entry name" value="FN3"/>
    <property type="match status" value="2"/>
</dbReference>
<evidence type="ECO:0000313" key="6">
    <source>
        <dbReference type="Proteomes" id="UP000007879"/>
    </source>
</evidence>
<keyword evidence="2" id="KW-0812">Transmembrane</keyword>
<keyword evidence="2" id="KW-0472">Membrane</keyword>
<feature type="domain" description="Fibronectin type-III" evidence="4">
    <location>
        <begin position="533"/>
        <end position="647"/>
    </location>
</feature>
<feature type="transmembrane region" description="Helical" evidence="2">
    <location>
        <begin position="679"/>
        <end position="710"/>
    </location>
</feature>